<evidence type="ECO:0000259" key="4">
    <source>
        <dbReference type="Pfam" id="PF02902"/>
    </source>
</evidence>
<keyword evidence="3" id="KW-0378">Hydrolase</keyword>
<keyword evidence="2" id="KW-0645">Protease</keyword>
<feature type="domain" description="Ubiquitin-like protease family profile" evidence="4">
    <location>
        <begin position="34"/>
        <end position="79"/>
    </location>
</feature>
<reference evidence="5" key="2">
    <citation type="journal article" date="2021" name="Genome Biol. Evol.">
        <title>Developing a high-quality reference genome for a parasitic bivalve with doubly uniparental inheritance (Bivalvia: Unionida).</title>
        <authorList>
            <person name="Smith C.H."/>
        </authorList>
    </citation>
    <scope>NUCLEOTIDE SEQUENCE</scope>
    <source>
        <strain evidence="5">CHS0354</strain>
        <tissue evidence="5">Mantle</tissue>
    </source>
</reference>
<gene>
    <name evidence="5" type="ORF">CHS0354_022529</name>
</gene>
<dbReference type="Proteomes" id="UP001195483">
    <property type="component" value="Unassembled WGS sequence"/>
</dbReference>
<evidence type="ECO:0000256" key="2">
    <source>
        <dbReference type="ARBA" id="ARBA00022670"/>
    </source>
</evidence>
<dbReference type="GO" id="GO:0008234">
    <property type="term" value="F:cysteine-type peptidase activity"/>
    <property type="evidence" value="ECO:0007669"/>
    <property type="project" value="InterPro"/>
</dbReference>
<evidence type="ECO:0000313" key="6">
    <source>
        <dbReference type="Proteomes" id="UP001195483"/>
    </source>
</evidence>
<reference evidence="5" key="1">
    <citation type="journal article" date="2021" name="Genome Biol. Evol.">
        <title>A High-Quality Reference Genome for a Parasitic Bivalve with Doubly Uniparental Inheritance (Bivalvia: Unionida).</title>
        <authorList>
            <person name="Smith C.H."/>
        </authorList>
    </citation>
    <scope>NUCLEOTIDE SEQUENCE</scope>
    <source>
        <strain evidence="5">CHS0354</strain>
    </source>
</reference>
<dbReference type="InterPro" id="IPR003653">
    <property type="entry name" value="Peptidase_C48_C"/>
</dbReference>
<name>A0AAE0S7D3_9BIVA</name>
<evidence type="ECO:0000313" key="5">
    <source>
        <dbReference type="EMBL" id="KAK3586373.1"/>
    </source>
</evidence>
<comment type="similarity">
    <text evidence="1">Belongs to the peptidase C48 family.</text>
</comment>
<comment type="caution">
    <text evidence="5">The sequence shown here is derived from an EMBL/GenBank/DDBJ whole genome shotgun (WGS) entry which is preliminary data.</text>
</comment>
<dbReference type="AlphaFoldDB" id="A0AAE0S7D3"/>
<sequence length="101" mass="11801">MRKLQREIRGDYEECKFALLPIYNKIFETNGAIDDFKVFYPKVPKQTNWRDCGVFVIMFAKALLLQVKKTFNVSWEKLVAANDVESNGRTAIHDYDYVSVT</sequence>
<dbReference type="Pfam" id="PF02902">
    <property type="entry name" value="Peptidase_C48"/>
    <property type="match status" value="1"/>
</dbReference>
<accession>A0AAE0S7D3</accession>
<dbReference type="InterPro" id="IPR038765">
    <property type="entry name" value="Papain-like_cys_pep_sf"/>
</dbReference>
<dbReference type="EMBL" id="JAEAOA010001361">
    <property type="protein sequence ID" value="KAK3586373.1"/>
    <property type="molecule type" value="Genomic_DNA"/>
</dbReference>
<proteinExistence type="inferred from homology"/>
<evidence type="ECO:0000256" key="1">
    <source>
        <dbReference type="ARBA" id="ARBA00005234"/>
    </source>
</evidence>
<reference evidence="5" key="3">
    <citation type="submission" date="2023-05" db="EMBL/GenBank/DDBJ databases">
        <authorList>
            <person name="Smith C.H."/>
        </authorList>
    </citation>
    <scope>NUCLEOTIDE SEQUENCE</scope>
    <source>
        <strain evidence="5">CHS0354</strain>
        <tissue evidence="5">Mantle</tissue>
    </source>
</reference>
<protein>
    <recommendedName>
        <fullName evidence="4">Ubiquitin-like protease family profile domain-containing protein</fullName>
    </recommendedName>
</protein>
<dbReference type="SUPFAM" id="SSF54001">
    <property type="entry name" value="Cysteine proteinases"/>
    <property type="match status" value="1"/>
</dbReference>
<evidence type="ECO:0000256" key="3">
    <source>
        <dbReference type="ARBA" id="ARBA00022801"/>
    </source>
</evidence>
<dbReference type="GO" id="GO:0006508">
    <property type="term" value="P:proteolysis"/>
    <property type="evidence" value="ECO:0007669"/>
    <property type="project" value="UniProtKB-KW"/>
</dbReference>
<organism evidence="5 6">
    <name type="scientific">Potamilus streckersoni</name>
    <dbReference type="NCBI Taxonomy" id="2493646"/>
    <lineage>
        <taxon>Eukaryota</taxon>
        <taxon>Metazoa</taxon>
        <taxon>Spiralia</taxon>
        <taxon>Lophotrochozoa</taxon>
        <taxon>Mollusca</taxon>
        <taxon>Bivalvia</taxon>
        <taxon>Autobranchia</taxon>
        <taxon>Heteroconchia</taxon>
        <taxon>Palaeoheterodonta</taxon>
        <taxon>Unionida</taxon>
        <taxon>Unionoidea</taxon>
        <taxon>Unionidae</taxon>
        <taxon>Ambleminae</taxon>
        <taxon>Lampsilini</taxon>
        <taxon>Potamilus</taxon>
    </lineage>
</organism>
<keyword evidence="6" id="KW-1185">Reference proteome</keyword>
<dbReference type="Gene3D" id="1.10.418.20">
    <property type="match status" value="1"/>
</dbReference>